<gene>
    <name evidence="2" type="ORF">BO71DRAFT_332999</name>
</gene>
<evidence type="ECO:0000256" key="1">
    <source>
        <dbReference type="SAM" id="MobiDB-lite"/>
    </source>
</evidence>
<sequence>MKRLLKLAKTHPKPAESALRASAAPPASGFAFIDNAQGASAAVAELSGTLGAALEQMDLDGDINVQVKALAARLDEEASTYDNSQLRDEQCKEEWTCSQEQARLISVAWKCADDSYNATSITYPFTFEDYTLTRDHVTYPSVDGTVKAVTFTIIDHATLSGNGIFPLMMVAIRGTASTVDHMVNVNGTPRNADIFIVSS</sequence>
<dbReference type="OrthoDB" id="438440at2759"/>
<proteinExistence type="predicted"/>
<keyword evidence="3" id="KW-1185">Reference proteome</keyword>
<dbReference type="STRING" id="1448320.A0A319D0H4"/>
<dbReference type="EMBL" id="KZ825957">
    <property type="protein sequence ID" value="PYH91085.1"/>
    <property type="molecule type" value="Genomic_DNA"/>
</dbReference>
<organism evidence="2 3">
    <name type="scientific">Aspergillus ellipticus CBS 707.79</name>
    <dbReference type="NCBI Taxonomy" id="1448320"/>
    <lineage>
        <taxon>Eukaryota</taxon>
        <taxon>Fungi</taxon>
        <taxon>Dikarya</taxon>
        <taxon>Ascomycota</taxon>
        <taxon>Pezizomycotina</taxon>
        <taxon>Eurotiomycetes</taxon>
        <taxon>Eurotiomycetidae</taxon>
        <taxon>Eurotiales</taxon>
        <taxon>Aspergillaceae</taxon>
        <taxon>Aspergillus</taxon>
        <taxon>Aspergillus subgen. Circumdati</taxon>
    </lineage>
</organism>
<dbReference type="VEuPathDB" id="FungiDB:BO71DRAFT_332999"/>
<feature type="region of interest" description="Disordered" evidence="1">
    <location>
        <begin position="1"/>
        <end position="21"/>
    </location>
</feature>
<evidence type="ECO:0000313" key="3">
    <source>
        <dbReference type="Proteomes" id="UP000247810"/>
    </source>
</evidence>
<protein>
    <submittedName>
        <fullName evidence="2">Uncharacterized protein</fullName>
    </submittedName>
</protein>
<name>A0A319D0H4_9EURO</name>
<feature type="compositionally biased region" description="Basic residues" evidence="1">
    <location>
        <begin position="1"/>
        <end position="12"/>
    </location>
</feature>
<accession>A0A319D0H4</accession>
<reference evidence="2 3" key="1">
    <citation type="submission" date="2018-02" db="EMBL/GenBank/DDBJ databases">
        <title>The genomes of Aspergillus section Nigri reveals drivers in fungal speciation.</title>
        <authorList>
            <consortium name="DOE Joint Genome Institute"/>
            <person name="Vesth T.C."/>
            <person name="Nybo J."/>
            <person name="Theobald S."/>
            <person name="Brandl J."/>
            <person name="Frisvad J.C."/>
            <person name="Nielsen K.F."/>
            <person name="Lyhne E.K."/>
            <person name="Kogle M.E."/>
            <person name="Kuo A."/>
            <person name="Riley R."/>
            <person name="Clum A."/>
            <person name="Nolan M."/>
            <person name="Lipzen A."/>
            <person name="Salamov A."/>
            <person name="Henrissat B."/>
            <person name="Wiebenga A."/>
            <person name="De vries R.P."/>
            <person name="Grigoriev I.V."/>
            <person name="Mortensen U.H."/>
            <person name="Andersen M.R."/>
            <person name="Baker S.E."/>
        </authorList>
    </citation>
    <scope>NUCLEOTIDE SEQUENCE [LARGE SCALE GENOMIC DNA]</scope>
    <source>
        <strain evidence="2 3">CBS 707.79</strain>
    </source>
</reference>
<dbReference type="AlphaFoldDB" id="A0A319D0H4"/>
<evidence type="ECO:0000313" key="2">
    <source>
        <dbReference type="EMBL" id="PYH91085.1"/>
    </source>
</evidence>
<dbReference type="Proteomes" id="UP000247810">
    <property type="component" value="Unassembled WGS sequence"/>
</dbReference>